<dbReference type="InterPro" id="IPR026634">
    <property type="entry name" value="TPST-like"/>
</dbReference>
<comment type="similarity">
    <text evidence="1 5">Belongs to the protein sulfotransferase family.</text>
</comment>
<feature type="transmembrane region" description="Helical" evidence="6">
    <location>
        <begin position="6"/>
        <end position="24"/>
    </location>
</feature>
<evidence type="ECO:0000256" key="6">
    <source>
        <dbReference type="SAM" id="Phobius"/>
    </source>
</evidence>
<evidence type="ECO:0000256" key="2">
    <source>
        <dbReference type="ARBA" id="ARBA00013262"/>
    </source>
</evidence>
<keyword evidence="6" id="KW-0472">Membrane</keyword>
<dbReference type="InterPro" id="IPR027417">
    <property type="entry name" value="P-loop_NTPase"/>
</dbReference>
<dbReference type="OrthoDB" id="5985138at2759"/>
<dbReference type="GO" id="GO:0008476">
    <property type="term" value="F:protein-tyrosine sulfotransferase activity"/>
    <property type="evidence" value="ECO:0007669"/>
    <property type="project" value="UniProtKB-EC"/>
</dbReference>
<keyword evidence="6" id="KW-0812">Transmembrane</keyword>
<dbReference type="EC" id="2.8.2.20" evidence="2 5"/>
<evidence type="ECO:0000313" key="8">
    <source>
        <dbReference type="Proteomes" id="UP001163046"/>
    </source>
</evidence>
<comment type="catalytic activity">
    <reaction evidence="4 5">
        <text>L-tyrosyl-[protein] + 3'-phosphoadenylyl sulfate = O-sulfo-L-tyrosine-[protein] + adenosine 3',5'-bisphosphate + H(+)</text>
        <dbReference type="Rhea" id="RHEA:16801"/>
        <dbReference type="Rhea" id="RHEA-COMP:10136"/>
        <dbReference type="Rhea" id="RHEA-COMP:11688"/>
        <dbReference type="ChEBI" id="CHEBI:15378"/>
        <dbReference type="ChEBI" id="CHEBI:46858"/>
        <dbReference type="ChEBI" id="CHEBI:58339"/>
        <dbReference type="ChEBI" id="CHEBI:58343"/>
        <dbReference type="ChEBI" id="CHEBI:65286"/>
        <dbReference type="EC" id="2.8.2.20"/>
    </reaction>
</comment>
<dbReference type="PANTHER" id="PTHR12788">
    <property type="entry name" value="PROTEIN-TYROSINE SULFOTRANSFERASE 2"/>
    <property type="match status" value="1"/>
</dbReference>
<dbReference type="Gene3D" id="3.40.50.300">
    <property type="entry name" value="P-loop containing nucleotide triphosphate hydrolases"/>
    <property type="match status" value="1"/>
</dbReference>
<proteinExistence type="inferred from homology"/>
<dbReference type="Pfam" id="PF13469">
    <property type="entry name" value="Sulfotransfer_3"/>
    <property type="match status" value="1"/>
</dbReference>
<dbReference type="GO" id="GO:0005794">
    <property type="term" value="C:Golgi apparatus"/>
    <property type="evidence" value="ECO:0007669"/>
    <property type="project" value="UniProtKB-ARBA"/>
</dbReference>
<keyword evidence="8" id="KW-1185">Reference proteome</keyword>
<dbReference type="SUPFAM" id="SSF52540">
    <property type="entry name" value="P-loop containing nucleoside triphosphate hydrolases"/>
    <property type="match status" value="1"/>
</dbReference>
<dbReference type="PANTHER" id="PTHR12788:SF8">
    <property type="entry name" value="PROTEIN-TYROSINE SULFOTRANSFERASE"/>
    <property type="match status" value="1"/>
</dbReference>
<keyword evidence="6" id="KW-1133">Transmembrane helix</keyword>
<accession>A0A9W9YLK8</accession>
<name>A0A9W9YLK8_9CNID</name>
<dbReference type="Proteomes" id="UP001163046">
    <property type="component" value="Unassembled WGS sequence"/>
</dbReference>
<evidence type="ECO:0000256" key="3">
    <source>
        <dbReference type="ARBA" id="ARBA00022679"/>
    </source>
</evidence>
<keyword evidence="3 5" id="KW-0808">Transferase</keyword>
<organism evidence="7 8">
    <name type="scientific">Desmophyllum pertusum</name>
    <dbReference type="NCBI Taxonomy" id="174260"/>
    <lineage>
        <taxon>Eukaryota</taxon>
        <taxon>Metazoa</taxon>
        <taxon>Cnidaria</taxon>
        <taxon>Anthozoa</taxon>
        <taxon>Hexacorallia</taxon>
        <taxon>Scleractinia</taxon>
        <taxon>Caryophylliina</taxon>
        <taxon>Caryophylliidae</taxon>
        <taxon>Desmophyllum</taxon>
    </lineage>
</organism>
<dbReference type="EMBL" id="MU827320">
    <property type="protein sequence ID" value="KAJ7357534.1"/>
    <property type="molecule type" value="Genomic_DNA"/>
</dbReference>
<evidence type="ECO:0000256" key="4">
    <source>
        <dbReference type="ARBA" id="ARBA00048460"/>
    </source>
</evidence>
<gene>
    <name evidence="7" type="ORF">OS493_024340</name>
</gene>
<sequence length="227" mass="26489">MKSLRIYGVTLIMLFALGIVLLFFTKPYAHQVVSLFQYSPPPPPPPQTMVIGDKKGTATSVLLIKPNNFKVLDDIQRTLKTKLKFIHVIRNPFDNIATKLLRNLETREMARDKSFKANNSTLLDEIITHYFNHVESAQRLHQYGKYEVLDIYAHEVISKPQENLQKLCNFLEVTNDKDYIDASSKLLYSKPSLTRHSIVWTSEQKLRVTNEMKKYPFMRPYSFDKNY</sequence>
<evidence type="ECO:0000256" key="1">
    <source>
        <dbReference type="ARBA" id="ARBA00009988"/>
    </source>
</evidence>
<comment type="function">
    <text evidence="5">Catalyzes the O-sulfation of tyrosine residues within acidic motifs of polypeptides, using 3'-phosphoadenylyl sulfate (PAPS) as cosubstrate.</text>
</comment>
<dbReference type="AlphaFoldDB" id="A0A9W9YLK8"/>
<evidence type="ECO:0000256" key="5">
    <source>
        <dbReference type="RuleBase" id="RU365018"/>
    </source>
</evidence>
<evidence type="ECO:0000313" key="7">
    <source>
        <dbReference type="EMBL" id="KAJ7357534.1"/>
    </source>
</evidence>
<comment type="caution">
    <text evidence="7">The sequence shown here is derived from an EMBL/GenBank/DDBJ whole genome shotgun (WGS) entry which is preliminary data.</text>
</comment>
<reference evidence="7" key="1">
    <citation type="submission" date="2023-01" db="EMBL/GenBank/DDBJ databases">
        <title>Genome assembly of the deep-sea coral Lophelia pertusa.</title>
        <authorList>
            <person name="Herrera S."/>
            <person name="Cordes E."/>
        </authorList>
    </citation>
    <scope>NUCLEOTIDE SEQUENCE</scope>
    <source>
        <strain evidence="7">USNM1676648</strain>
        <tissue evidence="7">Polyp</tissue>
    </source>
</reference>
<protein>
    <recommendedName>
        <fullName evidence="2 5">Protein-tyrosine sulfotransferase</fullName>
        <ecNumber evidence="2 5">2.8.2.20</ecNumber>
    </recommendedName>
</protein>